<dbReference type="AlphaFoldDB" id="A0A3E2ND25"/>
<dbReference type="RefSeq" id="WP_117417216.1">
    <property type="nucleotide sequence ID" value="NZ_QOHO01000031.1"/>
</dbReference>
<dbReference type="EMBL" id="QOHO01000031">
    <property type="protein sequence ID" value="RFZ78790.1"/>
    <property type="molecule type" value="Genomic_DNA"/>
</dbReference>
<evidence type="ECO:0008006" key="3">
    <source>
        <dbReference type="Google" id="ProtNLM"/>
    </source>
</evidence>
<evidence type="ECO:0000313" key="2">
    <source>
        <dbReference type="Proteomes" id="UP000260680"/>
    </source>
</evidence>
<gene>
    <name evidence="1" type="ORF">DS742_11815</name>
</gene>
<dbReference type="OrthoDB" id="10003191at2"/>
<organism evidence="1 2">
    <name type="scientific">Lacrimispora amygdalina</name>
    <dbReference type="NCBI Taxonomy" id="253257"/>
    <lineage>
        <taxon>Bacteria</taxon>
        <taxon>Bacillati</taxon>
        <taxon>Bacillota</taxon>
        <taxon>Clostridia</taxon>
        <taxon>Lachnospirales</taxon>
        <taxon>Lachnospiraceae</taxon>
        <taxon>Lacrimispora</taxon>
    </lineage>
</organism>
<proteinExistence type="predicted"/>
<comment type="caution">
    <text evidence="1">The sequence shown here is derived from an EMBL/GenBank/DDBJ whole genome shotgun (WGS) entry which is preliminary data.</text>
</comment>
<sequence>MDIETLIKTTLDIPVIDLSEPLLFPCATWYKSMEDTELSGNGKETEASETYEIDIWCQERELASSYASSLKQAIALLTYCTASQIMISYDNNGKVWRANLNFKYIKEE</sequence>
<dbReference type="Proteomes" id="UP000260680">
    <property type="component" value="Unassembled WGS sequence"/>
</dbReference>
<accession>A0A3E2ND25</accession>
<reference evidence="1 2" key="1">
    <citation type="submission" date="2018-07" db="EMBL/GenBank/DDBJ databases">
        <title>New species, Clostridium PI-S10-A1B.</title>
        <authorList>
            <person name="Krishna G."/>
            <person name="Summeta K."/>
            <person name="Shikha S."/>
            <person name="Prabhu P.B."/>
            <person name="Suresh K."/>
        </authorList>
    </citation>
    <scope>NUCLEOTIDE SEQUENCE [LARGE SCALE GENOMIC DNA]</scope>
    <source>
        <strain evidence="1 2">PI-S10-A1B</strain>
    </source>
</reference>
<evidence type="ECO:0000313" key="1">
    <source>
        <dbReference type="EMBL" id="RFZ78790.1"/>
    </source>
</evidence>
<protein>
    <recommendedName>
        <fullName evidence="3">DUF3168 domain-containing protein</fullName>
    </recommendedName>
</protein>
<name>A0A3E2ND25_9FIRM</name>